<dbReference type="InterPro" id="IPR021135">
    <property type="entry name" value="PEP_COase"/>
</dbReference>
<organism evidence="11 14">
    <name type="scientific">Myxococcus fulvus</name>
    <dbReference type="NCBI Taxonomy" id="33"/>
    <lineage>
        <taxon>Bacteria</taxon>
        <taxon>Pseudomonadati</taxon>
        <taxon>Myxococcota</taxon>
        <taxon>Myxococcia</taxon>
        <taxon>Myxococcales</taxon>
        <taxon>Cystobacterineae</taxon>
        <taxon>Myxococcaceae</taxon>
        <taxon>Myxococcus</taxon>
    </lineage>
</organism>
<gene>
    <name evidence="9 11" type="primary">ppc</name>
    <name evidence="11" type="ORF">MFU01_42520</name>
    <name evidence="12" type="ORF">SAMN05443572_105469</name>
</gene>
<dbReference type="OrthoDB" id="9768133at2"/>
<evidence type="ECO:0000313" key="13">
    <source>
        <dbReference type="Proteomes" id="UP000183760"/>
    </source>
</evidence>
<evidence type="ECO:0000256" key="7">
    <source>
        <dbReference type="ARBA" id="ARBA00023300"/>
    </source>
</evidence>
<keyword evidence="13" id="KW-1185">Reference proteome</keyword>
<evidence type="ECO:0000256" key="9">
    <source>
        <dbReference type="HAMAP-Rule" id="MF_00595"/>
    </source>
</evidence>
<dbReference type="HAMAP" id="MF_00595">
    <property type="entry name" value="PEPcase_type1"/>
    <property type="match status" value="1"/>
</dbReference>
<dbReference type="GO" id="GO:0000287">
    <property type="term" value="F:magnesium ion binding"/>
    <property type="evidence" value="ECO:0007669"/>
    <property type="project" value="UniProtKB-UniRule"/>
</dbReference>
<comment type="cofactor">
    <cofactor evidence="9">
        <name>Mg(2+)</name>
        <dbReference type="ChEBI" id="CHEBI:18420"/>
    </cofactor>
</comment>
<proteinExistence type="inferred from homology"/>
<dbReference type="GO" id="GO:0005829">
    <property type="term" value="C:cytosol"/>
    <property type="evidence" value="ECO:0007669"/>
    <property type="project" value="TreeGrafter"/>
</dbReference>
<keyword evidence="11" id="KW-0670">Pyruvate</keyword>
<evidence type="ECO:0000256" key="8">
    <source>
        <dbReference type="ARBA" id="ARBA00048995"/>
    </source>
</evidence>
<name>A0A511T4Y6_MYXFU</name>
<dbReference type="InterPro" id="IPR022805">
    <property type="entry name" value="PEP_COase_bac/pln-type"/>
</dbReference>
<reference evidence="12 13" key="1">
    <citation type="submission" date="2016-10" db="EMBL/GenBank/DDBJ databases">
        <authorList>
            <person name="Varghese N."/>
            <person name="Submissions S."/>
        </authorList>
    </citation>
    <scope>NUCLEOTIDE SEQUENCE [LARGE SCALE GENOMIC DNA]</scope>
    <source>
        <strain evidence="12 13">DSM 16525</strain>
    </source>
</reference>
<dbReference type="PRINTS" id="PR00150">
    <property type="entry name" value="PEPCARBXLASE"/>
</dbReference>
<dbReference type="AlphaFoldDB" id="A0A511T4Y6"/>
<dbReference type="GO" id="GO:0006099">
    <property type="term" value="P:tricarboxylic acid cycle"/>
    <property type="evidence" value="ECO:0007669"/>
    <property type="project" value="InterPro"/>
</dbReference>
<dbReference type="PANTHER" id="PTHR30523:SF6">
    <property type="entry name" value="PHOSPHOENOLPYRUVATE CARBOXYLASE"/>
    <property type="match status" value="1"/>
</dbReference>
<dbReference type="Pfam" id="PF00311">
    <property type="entry name" value="PEPcase"/>
    <property type="match status" value="2"/>
</dbReference>
<dbReference type="Proteomes" id="UP000321514">
    <property type="component" value="Unassembled WGS sequence"/>
</dbReference>
<comment type="catalytic activity">
    <reaction evidence="8 9">
        <text>oxaloacetate + phosphate = phosphoenolpyruvate + hydrogencarbonate</text>
        <dbReference type="Rhea" id="RHEA:28370"/>
        <dbReference type="ChEBI" id="CHEBI:16452"/>
        <dbReference type="ChEBI" id="CHEBI:17544"/>
        <dbReference type="ChEBI" id="CHEBI:43474"/>
        <dbReference type="ChEBI" id="CHEBI:58702"/>
        <dbReference type="EC" id="4.1.1.31"/>
    </reaction>
</comment>
<evidence type="ECO:0000256" key="6">
    <source>
        <dbReference type="ARBA" id="ARBA00023239"/>
    </source>
</evidence>
<evidence type="ECO:0000256" key="4">
    <source>
        <dbReference type="ARBA" id="ARBA00022419"/>
    </source>
</evidence>
<evidence type="ECO:0000256" key="3">
    <source>
        <dbReference type="ARBA" id="ARBA00012305"/>
    </source>
</evidence>
<evidence type="ECO:0000256" key="5">
    <source>
        <dbReference type="ARBA" id="ARBA00022842"/>
    </source>
</evidence>
<dbReference type="InterPro" id="IPR015813">
    <property type="entry name" value="Pyrv/PenolPyrv_kinase-like_dom"/>
</dbReference>
<keyword evidence="7 9" id="KW-0120">Carbon dioxide fixation</keyword>
<dbReference type="SUPFAM" id="SSF51621">
    <property type="entry name" value="Phosphoenolpyruvate/pyruvate domain"/>
    <property type="match status" value="1"/>
</dbReference>
<feature type="active site" evidence="9">
    <location>
        <position position="557"/>
    </location>
</feature>
<keyword evidence="5 9" id="KW-0460">Magnesium</keyword>
<dbReference type="EMBL" id="BJXR01000033">
    <property type="protein sequence ID" value="GEN09215.1"/>
    <property type="molecule type" value="Genomic_DNA"/>
</dbReference>
<evidence type="ECO:0000313" key="12">
    <source>
        <dbReference type="EMBL" id="SEU16430.1"/>
    </source>
</evidence>
<comment type="subunit">
    <text evidence="9">Homotetramer.</text>
</comment>
<dbReference type="InterPro" id="IPR018129">
    <property type="entry name" value="PEP_COase_Lys_AS"/>
</dbReference>
<dbReference type="EC" id="4.1.1.31" evidence="3 9"/>
<comment type="caution">
    <text evidence="11">The sequence shown here is derived from an EMBL/GenBank/DDBJ whole genome shotgun (WGS) entry which is preliminary data.</text>
</comment>
<dbReference type="STRING" id="1334629.MFUL124B02_27625"/>
<dbReference type="Proteomes" id="UP000183760">
    <property type="component" value="Unassembled WGS sequence"/>
</dbReference>
<protein>
    <recommendedName>
        <fullName evidence="4 9">Phosphoenolpyruvate carboxylase</fullName>
        <shortName evidence="9">PEPC</shortName>
        <shortName evidence="9">PEPCase</shortName>
        <ecNumber evidence="3 9">4.1.1.31</ecNumber>
    </recommendedName>
</protein>
<comment type="similarity">
    <text evidence="2 9">Belongs to the PEPCase type 1 family.</text>
</comment>
<evidence type="ECO:0000313" key="11">
    <source>
        <dbReference type="EMBL" id="GEN09215.1"/>
    </source>
</evidence>
<evidence type="ECO:0000256" key="10">
    <source>
        <dbReference type="PROSITE-ProRule" id="PRU10111"/>
    </source>
</evidence>
<evidence type="ECO:0000256" key="2">
    <source>
        <dbReference type="ARBA" id="ARBA00008346"/>
    </source>
</evidence>
<evidence type="ECO:0000256" key="1">
    <source>
        <dbReference type="ARBA" id="ARBA00003670"/>
    </source>
</evidence>
<reference evidence="11 14" key="2">
    <citation type="submission" date="2019-07" db="EMBL/GenBank/DDBJ databases">
        <title>Whole genome shotgun sequence of Myxococcus fulvus NBRC 100333.</title>
        <authorList>
            <person name="Hosoyama A."/>
            <person name="Uohara A."/>
            <person name="Ohji S."/>
            <person name="Ichikawa N."/>
        </authorList>
    </citation>
    <scope>NUCLEOTIDE SEQUENCE [LARGE SCALE GENOMIC DNA]</scope>
    <source>
        <strain evidence="11 14">NBRC 100333</strain>
    </source>
</reference>
<evidence type="ECO:0000313" key="14">
    <source>
        <dbReference type="Proteomes" id="UP000321514"/>
    </source>
</evidence>
<comment type="function">
    <text evidence="1 9">Forms oxaloacetate, a four-carbon dicarboxylic acid source for the tricarboxylic acid cycle.</text>
</comment>
<dbReference type="GO" id="GO:0006107">
    <property type="term" value="P:oxaloacetate metabolic process"/>
    <property type="evidence" value="ECO:0007669"/>
    <property type="project" value="UniProtKB-UniRule"/>
</dbReference>
<dbReference type="PROSITE" id="PS00781">
    <property type="entry name" value="PEPCASE_1"/>
    <property type="match status" value="1"/>
</dbReference>
<dbReference type="Gene3D" id="1.20.1440.90">
    <property type="entry name" value="Phosphoenolpyruvate/pyruvate domain"/>
    <property type="match status" value="1"/>
</dbReference>
<accession>A0A511T4Y6</accession>
<feature type="active site" evidence="9 10">
    <location>
        <position position="150"/>
    </location>
</feature>
<sequence>MARVRAVDQPLRRDVRLLGRLLGEVLVEQEGQDLFDLEEEVRRLAIQRRRGPVAGRRASAAELAEILKRLPLERTEPVLRAFSVYFQLVNLAEQHHRIRRARAYSSAESTTPQRGSLEATMLSLKDAGIPATRVREALRQMHVTLTLTAHPTQAVRRTLLEKLYRMASLLEERDRCELTPRESAANVESLREEITTLWQTDELRRERPTVGDEVKNALWYVEEVIAEQISELPELLDWAFERAYGEPLGQVDTPVRVHSWVGGDMDGNPLVTPEVFADTLRAHRARGLRLLTQGLERLGGMLSQSERHAKPSTELVASLERDAKELPEAEQRLGPRTIGEPWRRKLRFMEERLNQALRHVLAQRTGDTGPMPTSAYRTPEALLADLDLLSRSLEEAKAAKSGMRQVRRMRERVLALGLSLAELEARVPAEDAVSAAASLDAGGHAPSEGGKRLLAVLEKLREAQAEAGEPACRTLILSMASTAEDVLAAFKCLKLTGLWDEKRGCATVDVVPLFEQLGALDGGPDVLRKLFANAEYRKHVDARGFQEVMVGYSDSGKEVGLLAASAALYRAQVALTEAAAQSGVPLRLFHGRGESVARGGGPAQEAILALPPGAVAGGYKATEQGEALDHKYARPELARRTLELILGGVLPHLLDAQPRPTPEDEKTFRATFDTLAETGRKAYRALVWEDPRFLEFFTTATPVEEISALPIGSRPSKRKAGGLESLRAIPWVFAWTQNRAIVPGWYGVGSALEAFSKEPGGPALLKRMYRQWPFFKAVIDNVTMVLAKSDMAIAGRYAALAPASTKALWRRIQQEHRRTRRQVKRLTGEGKLLDNNPQLQRAIALRNPYVDPMSFLQVELLRRKRESDCDCDRPLLLSLNGIAAGMRNTG</sequence>
<dbReference type="RefSeq" id="WP_074955362.1">
    <property type="nucleotide sequence ID" value="NZ_BJXR01000033.1"/>
</dbReference>
<dbReference type="GO" id="GO:0015977">
    <property type="term" value="P:carbon fixation"/>
    <property type="evidence" value="ECO:0007669"/>
    <property type="project" value="UniProtKB-UniRule"/>
</dbReference>
<keyword evidence="6 9" id="KW-0456">Lyase</keyword>
<dbReference type="PANTHER" id="PTHR30523">
    <property type="entry name" value="PHOSPHOENOLPYRUVATE CARBOXYLASE"/>
    <property type="match status" value="1"/>
</dbReference>
<dbReference type="GO" id="GO:0008964">
    <property type="term" value="F:phosphoenolpyruvate carboxylase activity"/>
    <property type="evidence" value="ECO:0007669"/>
    <property type="project" value="UniProtKB-UniRule"/>
</dbReference>
<dbReference type="EMBL" id="FOIB01000005">
    <property type="protein sequence ID" value="SEU16430.1"/>
    <property type="molecule type" value="Genomic_DNA"/>
</dbReference>